<reference evidence="2 3" key="1">
    <citation type="submission" date="2010-12" db="EMBL/GenBank/DDBJ databases">
        <title>Complete sequence of Bacillus cellulosilyticus DSM 2522.</title>
        <authorList>
            <consortium name="US DOE Joint Genome Institute"/>
            <person name="Lucas S."/>
            <person name="Copeland A."/>
            <person name="Lapidus A."/>
            <person name="Cheng J.-F."/>
            <person name="Bruce D."/>
            <person name="Goodwin L."/>
            <person name="Pitluck S."/>
            <person name="Chertkov O."/>
            <person name="Detter J.C."/>
            <person name="Han C."/>
            <person name="Tapia R."/>
            <person name="Land M."/>
            <person name="Hauser L."/>
            <person name="Jeffries C."/>
            <person name="Kyrpides N."/>
            <person name="Ivanova N."/>
            <person name="Mikhailova N."/>
            <person name="Brumm P."/>
            <person name="Mead D."/>
            <person name="Woyke T."/>
        </authorList>
    </citation>
    <scope>NUCLEOTIDE SEQUENCE [LARGE SCALE GENOMIC DNA]</scope>
    <source>
        <strain evidence="3">ATCC 21833 / DSM 2522 / FERM P-1141 / JCM 9156 / N-4</strain>
    </source>
</reference>
<keyword evidence="3" id="KW-1185">Reference proteome</keyword>
<dbReference type="KEGG" id="bco:Bcell_3362"/>
<feature type="domain" description="SGNH hydrolase-type esterase" evidence="1">
    <location>
        <begin position="11"/>
        <end position="193"/>
    </location>
</feature>
<sequence length="204" mass="23131">MKLKQGDRIVFIGDSITHAGRNEDPNGLGFGYVKMISDELIKAGMHIKIVNKGENGDRVIDLADRWQEDVIDIQPDWVSVSIGINDVWRQLDQPSISQIYPEAFTNIYEDLLDQVKNKTAAKIILMEPTIIEEDVMSKGNELLKPYVHAVHRLVEKYDCIIVPTHYVFIEALRTKSHGALTTDGVHMTPEGDKLIAHTWLKSIR</sequence>
<dbReference type="InterPro" id="IPR036514">
    <property type="entry name" value="SGNH_hydro_sf"/>
</dbReference>
<dbReference type="InterPro" id="IPR051532">
    <property type="entry name" value="Ester_Hydrolysis_Enzymes"/>
</dbReference>
<dbReference type="Proteomes" id="UP000001401">
    <property type="component" value="Chromosome"/>
</dbReference>
<dbReference type="InterPro" id="IPR013830">
    <property type="entry name" value="SGNH_hydro"/>
</dbReference>
<organism evidence="2 3">
    <name type="scientific">Evansella cellulosilytica (strain ATCC 21833 / DSM 2522 / FERM P-1141 / JCM 9156 / N-4)</name>
    <name type="common">Bacillus cellulosilyticus</name>
    <dbReference type="NCBI Taxonomy" id="649639"/>
    <lineage>
        <taxon>Bacteria</taxon>
        <taxon>Bacillati</taxon>
        <taxon>Bacillota</taxon>
        <taxon>Bacilli</taxon>
        <taxon>Bacillales</taxon>
        <taxon>Bacillaceae</taxon>
        <taxon>Evansella</taxon>
    </lineage>
</organism>
<proteinExistence type="predicted"/>
<dbReference type="Gene3D" id="3.40.50.1110">
    <property type="entry name" value="SGNH hydrolase"/>
    <property type="match status" value="1"/>
</dbReference>
<dbReference type="CDD" id="cd01834">
    <property type="entry name" value="SGNH_hydrolase_like_2"/>
    <property type="match status" value="1"/>
</dbReference>
<evidence type="ECO:0000259" key="1">
    <source>
        <dbReference type="Pfam" id="PF13472"/>
    </source>
</evidence>
<protein>
    <submittedName>
        <fullName evidence="2">Lipolytic protein G-D-S-L family</fullName>
    </submittedName>
</protein>
<name>E6U1V7_EVAC2</name>
<dbReference type="EMBL" id="CP002394">
    <property type="protein sequence ID" value="ADU31604.1"/>
    <property type="molecule type" value="Genomic_DNA"/>
</dbReference>
<dbReference type="Pfam" id="PF13472">
    <property type="entry name" value="Lipase_GDSL_2"/>
    <property type="match status" value="1"/>
</dbReference>
<dbReference type="eggNOG" id="COG2755">
    <property type="taxonomic scope" value="Bacteria"/>
</dbReference>
<dbReference type="SUPFAM" id="SSF52266">
    <property type="entry name" value="SGNH hydrolase"/>
    <property type="match status" value="1"/>
</dbReference>
<dbReference type="PANTHER" id="PTHR30383">
    <property type="entry name" value="THIOESTERASE 1/PROTEASE 1/LYSOPHOSPHOLIPASE L1"/>
    <property type="match status" value="1"/>
</dbReference>
<dbReference type="RefSeq" id="WP_013489935.1">
    <property type="nucleotide sequence ID" value="NC_014829.1"/>
</dbReference>
<gene>
    <name evidence="2" type="ordered locus">Bcell_3362</name>
</gene>
<evidence type="ECO:0000313" key="2">
    <source>
        <dbReference type="EMBL" id="ADU31604.1"/>
    </source>
</evidence>
<accession>E6U1V7</accession>
<evidence type="ECO:0000313" key="3">
    <source>
        <dbReference type="Proteomes" id="UP000001401"/>
    </source>
</evidence>
<dbReference type="OrthoDB" id="9794725at2"/>
<dbReference type="GO" id="GO:0004622">
    <property type="term" value="F:phosphatidylcholine lysophospholipase activity"/>
    <property type="evidence" value="ECO:0007669"/>
    <property type="project" value="TreeGrafter"/>
</dbReference>
<dbReference type="HOGENOM" id="CLU_051989_5_2_9"/>
<dbReference type="AlphaFoldDB" id="E6U1V7"/>
<dbReference type="PANTHER" id="PTHR30383:SF5">
    <property type="entry name" value="SGNH HYDROLASE-TYPE ESTERASE DOMAIN-CONTAINING PROTEIN"/>
    <property type="match status" value="1"/>
</dbReference>
<dbReference type="STRING" id="649639.Bcell_3362"/>